<dbReference type="Proteomes" id="UP000240322">
    <property type="component" value="Unassembled WGS sequence"/>
</dbReference>
<sequence>MPDVWKKVGEKRVGGAEEVSFYNEEENCSIIVRRFTSPGGKCLMGHTHREGETVWHVLFAQDAKPDDWLAPARVWEFTGDGEAIGFITWLKDNYRSIPRPSAYERASAIKKAVELSKSQLDDEGAAKMLEIIRALRPQLADAQVAEELAKLVDGPDAEPPRRVDAVLTFTEAGLLATLGRHDEALNLLSAIEWWDAARLLKARVLAAAGRLDEAEAEAVLVNARDLETWVAKLVVLAGAGKYERALSLIEEGASFPQRWQNDEAASISLAACLVVLSELQDALGVEKALAASEGLLNVVGGEAPLLAKHIELLWKAGRREEAKRVFAEHPEVKDYWGMSPVDWEAVREAEEAKSAGLWLA</sequence>
<dbReference type="InterPro" id="IPR011990">
    <property type="entry name" value="TPR-like_helical_dom_sf"/>
</dbReference>
<reference evidence="1 2" key="1">
    <citation type="submission" date="2017-04" db="EMBL/GenBank/DDBJ databases">
        <title>Novel microbial lineages endemic to geothermal iron-oxide mats fill important gaps in the evolutionary history of Archaea.</title>
        <authorList>
            <person name="Jay Z.J."/>
            <person name="Beam J.P."/>
            <person name="Dlakic M."/>
            <person name="Rusch D.B."/>
            <person name="Kozubal M.A."/>
            <person name="Inskeep W.P."/>
        </authorList>
    </citation>
    <scope>NUCLEOTIDE SEQUENCE [LARGE SCALE GENOMIC DNA]</scope>
    <source>
        <strain evidence="1">OSP_D</strain>
    </source>
</reference>
<evidence type="ECO:0008006" key="3">
    <source>
        <dbReference type="Google" id="ProtNLM"/>
    </source>
</evidence>
<gene>
    <name evidence="1" type="ORF">B9Q03_08455</name>
</gene>
<accession>A0A2R6AT13</accession>
<evidence type="ECO:0000313" key="2">
    <source>
        <dbReference type="Proteomes" id="UP000240322"/>
    </source>
</evidence>
<proteinExistence type="predicted"/>
<name>A0A2R6AT13_9ARCH</name>
<dbReference type="AlphaFoldDB" id="A0A2R6AT13"/>
<evidence type="ECO:0000313" key="1">
    <source>
        <dbReference type="EMBL" id="PSN89514.1"/>
    </source>
</evidence>
<dbReference type="EMBL" id="NEXE01000095">
    <property type="protein sequence ID" value="PSN89514.1"/>
    <property type="molecule type" value="Genomic_DNA"/>
</dbReference>
<protein>
    <recommendedName>
        <fullName evidence="3">MalT-like TPR region domain-containing protein</fullName>
    </recommendedName>
</protein>
<organism evidence="1 2">
    <name type="scientific">Candidatus Marsarchaeota G2 archaeon OSP_D</name>
    <dbReference type="NCBI Taxonomy" id="1978157"/>
    <lineage>
        <taxon>Archaea</taxon>
        <taxon>Candidatus Marsarchaeota</taxon>
        <taxon>Candidatus Marsarchaeota group 2</taxon>
    </lineage>
</organism>
<dbReference type="Gene3D" id="1.25.40.10">
    <property type="entry name" value="Tetratricopeptide repeat domain"/>
    <property type="match status" value="1"/>
</dbReference>
<comment type="caution">
    <text evidence="1">The sequence shown here is derived from an EMBL/GenBank/DDBJ whole genome shotgun (WGS) entry which is preliminary data.</text>
</comment>